<feature type="domain" description="DUF5723" evidence="1">
    <location>
        <begin position="77"/>
        <end position="469"/>
    </location>
</feature>
<name>A0ABP8FXD8_9BACT</name>
<comment type="caution">
    <text evidence="2">The sequence shown here is derived from an EMBL/GenBank/DDBJ whole genome shotgun (WGS) entry which is preliminary data.</text>
</comment>
<dbReference type="EMBL" id="BAABFN010000005">
    <property type="protein sequence ID" value="GAA4312936.1"/>
    <property type="molecule type" value="Genomic_DNA"/>
</dbReference>
<dbReference type="Pfam" id="PF18990">
    <property type="entry name" value="DUF5723"/>
    <property type="match status" value="1"/>
</dbReference>
<reference evidence="3" key="1">
    <citation type="journal article" date="2019" name="Int. J. Syst. Evol. Microbiol.">
        <title>The Global Catalogue of Microorganisms (GCM) 10K type strain sequencing project: providing services to taxonomists for standard genome sequencing and annotation.</title>
        <authorList>
            <consortium name="The Broad Institute Genomics Platform"/>
            <consortium name="The Broad Institute Genome Sequencing Center for Infectious Disease"/>
            <person name="Wu L."/>
            <person name="Ma J."/>
        </authorList>
    </citation>
    <scope>NUCLEOTIDE SEQUENCE [LARGE SCALE GENOMIC DNA]</scope>
    <source>
        <strain evidence="3">JCM 17664</strain>
    </source>
</reference>
<organism evidence="2 3">
    <name type="scientific">Compostibacter hankyongensis</name>
    <dbReference type="NCBI Taxonomy" id="1007089"/>
    <lineage>
        <taxon>Bacteria</taxon>
        <taxon>Pseudomonadati</taxon>
        <taxon>Bacteroidota</taxon>
        <taxon>Chitinophagia</taxon>
        <taxon>Chitinophagales</taxon>
        <taxon>Chitinophagaceae</taxon>
        <taxon>Compostibacter</taxon>
    </lineage>
</organism>
<sequence>MNCVPAGKIRKANIRFYKAGFNLRISRLPVAMIFYRYFFRIAVIACGVFLSRTARAQQFSGFEGSVYGGVLNTASQPAASADMPFRWDVELIGVSSMWNNNIVKFNPYNHPLSTDSSILGSELIHGDKKRYGALMSNVHVLNVLYAVDHRLTVGAGWNARSYSNGDRMDFALNDSTKGPYSFIRENAVNKMQQGRLVSNSWSEFYITASRVMQQTTYDTWKAGATLKVLKGAAGAFVDADAVEVSPYPSGGDYYFSRAQGSYGYSGNLDSLNDTNPFKRNKRFALNGSKLSLGLDLGVSYTRRLPGVIPNYIDNTPGNYDWKIEAALTDIGRLKYKYGSASRQIRGPLGTAADLSTFQNIVDTVTSLQGFNNAIAGMVEADSLQGKFTVGLPAALHINFDKSLGRNFYLNANLILDASFLNGYADYRVHVTNSLILTPRWEIAHFGGSLPIYFNTHGEVLVGAAIRVGPLVAGVHDFRWLTHSSFRSGGGYVALVIRRLWPEKDDCPRF</sequence>
<evidence type="ECO:0000313" key="3">
    <source>
        <dbReference type="Proteomes" id="UP001501207"/>
    </source>
</evidence>
<evidence type="ECO:0000259" key="1">
    <source>
        <dbReference type="Pfam" id="PF18990"/>
    </source>
</evidence>
<keyword evidence="3" id="KW-1185">Reference proteome</keyword>
<gene>
    <name evidence="2" type="ORF">GCM10023143_22900</name>
</gene>
<accession>A0ABP8FXD8</accession>
<proteinExistence type="predicted"/>
<protein>
    <recommendedName>
        <fullName evidence="1">DUF5723 domain-containing protein</fullName>
    </recommendedName>
</protein>
<evidence type="ECO:0000313" key="2">
    <source>
        <dbReference type="EMBL" id="GAA4312936.1"/>
    </source>
</evidence>
<dbReference type="Proteomes" id="UP001501207">
    <property type="component" value="Unassembled WGS sequence"/>
</dbReference>
<dbReference type="InterPro" id="IPR043781">
    <property type="entry name" value="DUF5723"/>
</dbReference>